<feature type="transmembrane region" description="Helical" evidence="1">
    <location>
        <begin position="114"/>
        <end position="133"/>
    </location>
</feature>
<reference evidence="2" key="1">
    <citation type="submission" date="2020-10" db="EMBL/GenBank/DDBJ databases">
        <title>High-Quality Genome Resource of Clonostachys rosea strain S41 by Oxford Nanopore Long-Read Sequencing.</title>
        <authorList>
            <person name="Wang H."/>
        </authorList>
    </citation>
    <scope>NUCLEOTIDE SEQUENCE</scope>
    <source>
        <strain evidence="2">S41</strain>
    </source>
</reference>
<dbReference type="Proteomes" id="UP000616885">
    <property type="component" value="Unassembled WGS sequence"/>
</dbReference>
<evidence type="ECO:0000256" key="1">
    <source>
        <dbReference type="SAM" id="Phobius"/>
    </source>
</evidence>
<protein>
    <submittedName>
        <fullName evidence="2">Uncharacterized protein</fullName>
    </submittedName>
</protein>
<feature type="transmembrane region" description="Helical" evidence="1">
    <location>
        <begin position="46"/>
        <end position="67"/>
    </location>
</feature>
<keyword evidence="1" id="KW-0472">Membrane</keyword>
<dbReference type="AlphaFoldDB" id="A0A8H7N744"/>
<gene>
    <name evidence="2" type="ORF">IM811_016296</name>
</gene>
<sequence>MSKFPAGSLQSPWIYSRERVNVNVAMAWSMEIFCKIMESRRRIAHAALLVAEFCVTITALALCLWGYPDRFRSRLWENGGAQGWNSDPKQRIYYYANYEEPPEVPLIWSQRLTNSQLCIAALSFVIFIIRAGMQQLGYLPRAASIVYDILLSLLWIWVLVGQNSADYSDSKHPSPHPWYLERSCGESWSSTRLACHVARANFVVSILAATIYTGRLTLEAATETWERWGWNKDKGWQVLVNGEPYADDEEMDIIDEEEQTRQIYEAALSPVLAFFPESVR</sequence>
<proteinExistence type="predicted"/>
<accession>A0A8H7N744</accession>
<evidence type="ECO:0000313" key="3">
    <source>
        <dbReference type="Proteomes" id="UP000616885"/>
    </source>
</evidence>
<keyword evidence="1" id="KW-1133">Transmembrane helix</keyword>
<comment type="caution">
    <text evidence="2">The sequence shown here is derived from an EMBL/GenBank/DDBJ whole genome shotgun (WGS) entry which is preliminary data.</text>
</comment>
<evidence type="ECO:0000313" key="2">
    <source>
        <dbReference type="EMBL" id="KAF9750269.1"/>
    </source>
</evidence>
<organism evidence="2 3">
    <name type="scientific">Bionectria ochroleuca</name>
    <name type="common">Gliocladium roseum</name>
    <dbReference type="NCBI Taxonomy" id="29856"/>
    <lineage>
        <taxon>Eukaryota</taxon>
        <taxon>Fungi</taxon>
        <taxon>Dikarya</taxon>
        <taxon>Ascomycota</taxon>
        <taxon>Pezizomycotina</taxon>
        <taxon>Sordariomycetes</taxon>
        <taxon>Hypocreomycetidae</taxon>
        <taxon>Hypocreales</taxon>
        <taxon>Bionectriaceae</taxon>
        <taxon>Clonostachys</taxon>
    </lineage>
</organism>
<dbReference type="EMBL" id="JADCTT010000007">
    <property type="protein sequence ID" value="KAF9750269.1"/>
    <property type="molecule type" value="Genomic_DNA"/>
</dbReference>
<keyword evidence="1" id="KW-0812">Transmembrane</keyword>
<feature type="transmembrane region" description="Helical" evidence="1">
    <location>
        <begin position="145"/>
        <end position="165"/>
    </location>
</feature>
<name>A0A8H7N744_BIOOC</name>